<evidence type="ECO:0000256" key="3">
    <source>
        <dbReference type="ARBA" id="ARBA00022578"/>
    </source>
</evidence>
<dbReference type="Pfam" id="PF07282">
    <property type="entry name" value="Cas12f1-like_TNB"/>
    <property type="match status" value="1"/>
</dbReference>
<evidence type="ECO:0000256" key="6">
    <source>
        <dbReference type="ARBA" id="ARBA00023125"/>
    </source>
</evidence>
<dbReference type="GO" id="GO:0046872">
    <property type="term" value="F:metal ion binding"/>
    <property type="evidence" value="ECO:0007669"/>
    <property type="project" value="UniProtKB-KW"/>
</dbReference>
<dbReference type="PANTHER" id="PTHR30405:SF11">
    <property type="entry name" value="RNA-GUIDED DNA ENDONUCLEASE RV2885C-RELATED"/>
    <property type="match status" value="1"/>
</dbReference>
<evidence type="ECO:0000256" key="4">
    <source>
        <dbReference type="ARBA" id="ARBA00022723"/>
    </source>
</evidence>
<dbReference type="GO" id="GO:0032196">
    <property type="term" value="P:transposition"/>
    <property type="evidence" value="ECO:0007669"/>
    <property type="project" value="UniProtKB-KW"/>
</dbReference>
<keyword evidence="6" id="KW-0238">DNA-binding</keyword>
<keyword evidence="4" id="KW-0479">Metal-binding</keyword>
<dbReference type="InterPro" id="IPR010095">
    <property type="entry name" value="Cas12f1-like_TNB"/>
</dbReference>
<reference evidence="12" key="1">
    <citation type="journal article" date="2020" name="mSystems">
        <title>Genome- and Community-Level Interaction Insights into Carbon Utilization and Element Cycling Functions of Hydrothermarchaeota in Hydrothermal Sediment.</title>
        <authorList>
            <person name="Zhou Z."/>
            <person name="Liu Y."/>
            <person name="Xu W."/>
            <person name="Pan J."/>
            <person name="Luo Z.H."/>
            <person name="Li M."/>
        </authorList>
    </citation>
    <scope>NUCLEOTIDE SEQUENCE [LARGE SCALE GENOMIC DNA]</scope>
    <source>
        <strain evidence="12">SpSt-114</strain>
    </source>
</reference>
<evidence type="ECO:0000256" key="1">
    <source>
        <dbReference type="ARBA" id="ARBA00008761"/>
    </source>
</evidence>
<keyword evidence="7" id="KW-0233">DNA recombination</keyword>
<feature type="coiled-coil region" evidence="8">
    <location>
        <begin position="207"/>
        <end position="234"/>
    </location>
</feature>
<gene>
    <name evidence="12" type="ORF">ENN04_05755</name>
</gene>
<keyword evidence="5" id="KW-0862">Zinc</keyword>
<dbReference type="InterPro" id="IPR021027">
    <property type="entry name" value="Transposase_put_HTH"/>
</dbReference>
<evidence type="ECO:0000256" key="7">
    <source>
        <dbReference type="ARBA" id="ARBA00023172"/>
    </source>
</evidence>
<feature type="domain" description="Probable transposase IS891/IS1136/IS1341" evidence="9">
    <location>
        <begin position="161"/>
        <end position="279"/>
    </location>
</feature>
<evidence type="ECO:0000313" key="12">
    <source>
        <dbReference type="EMBL" id="HHO74131.1"/>
    </source>
</evidence>
<proteinExistence type="inferred from homology"/>
<feature type="domain" description="Cas12f1-like TNB" evidence="10">
    <location>
        <begin position="291"/>
        <end position="358"/>
    </location>
</feature>
<dbReference type="GO" id="GO:0006310">
    <property type="term" value="P:DNA recombination"/>
    <property type="evidence" value="ECO:0007669"/>
    <property type="project" value="UniProtKB-KW"/>
</dbReference>
<accession>A0A7C5X1M9</accession>
<comment type="similarity">
    <text evidence="2">In the N-terminal section; belongs to the transposase 2 family.</text>
</comment>
<dbReference type="InterPro" id="IPR001959">
    <property type="entry name" value="Transposase"/>
</dbReference>
<keyword evidence="3" id="KW-0815">Transposition</keyword>
<name>A0A7C5X1M9_9AQUI</name>
<dbReference type="NCBIfam" id="NF040570">
    <property type="entry name" value="guided_TnpB"/>
    <property type="match status" value="1"/>
</dbReference>
<dbReference type="AlphaFoldDB" id="A0A7C5X1M9"/>
<comment type="caution">
    <text evidence="12">The sequence shown here is derived from an EMBL/GenBank/DDBJ whole genome shotgun (WGS) entry which is preliminary data.</text>
</comment>
<dbReference type="GO" id="GO:0003677">
    <property type="term" value="F:DNA binding"/>
    <property type="evidence" value="ECO:0007669"/>
    <property type="project" value="UniProtKB-KW"/>
</dbReference>
<comment type="similarity">
    <text evidence="1">In the C-terminal section; belongs to the transposase 35 family.</text>
</comment>
<evidence type="ECO:0000259" key="9">
    <source>
        <dbReference type="Pfam" id="PF01385"/>
    </source>
</evidence>
<organism evidence="12">
    <name type="scientific">Thermocrinis ruber</name>
    <dbReference type="NCBI Taxonomy" id="75906"/>
    <lineage>
        <taxon>Bacteria</taxon>
        <taxon>Pseudomonadati</taxon>
        <taxon>Aquificota</taxon>
        <taxon>Aquificia</taxon>
        <taxon>Aquificales</taxon>
        <taxon>Aquificaceae</taxon>
        <taxon>Thermocrinis</taxon>
    </lineage>
</organism>
<evidence type="ECO:0000259" key="11">
    <source>
        <dbReference type="Pfam" id="PF12323"/>
    </source>
</evidence>
<feature type="domain" description="Transposase putative helix-turn-helix" evidence="11">
    <location>
        <begin position="1"/>
        <end position="44"/>
    </location>
</feature>
<evidence type="ECO:0000256" key="5">
    <source>
        <dbReference type="ARBA" id="ARBA00022833"/>
    </source>
</evidence>
<dbReference type="EMBL" id="DSAC01000070">
    <property type="protein sequence ID" value="HHO74131.1"/>
    <property type="molecule type" value="Genomic_DNA"/>
</dbReference>
<evidence type="ECO:0000256" key="8">
    <source>
        <dbReference type="SAM" id="Coils"/>
    </source>
</evidence>
<dbReference type="Pfam" id="PF12323">
    <property type="entry name" value="HTH_OrfB_IS605"/>
    <property type="match status" value="1"/>
</dbReference>
<dbReference type="NCBIfam" id="TIGR01766">
    <property type="entry name" value="IS200/IS605 family accessory protein TnpB-like domain"/>
    <property type="match status" value="1"/>
</dbReference>
<dbReference type="InterPro" id="IPR051399">
    <property type="entry name" value="RNA-guided_DNA_endo/Transpos"/>
</dbReference>
<dbReference type="PANTHER" id="PTHR30405">
    <property type="entry name" value="TRANSPOSASE"/>
    <property type="match status" value="1"/>
</dbReference>
<protein>
    <submittedName>
        <fullName evidence="12">Transposase</fullName>
    </submittedName>
</protein>
<sequence length="377" mass="44097">MKKAYKYRIYPNKEQEVFFAKTFGCCRFVWNKMLAEKLSAYEKGEPIPRITPAKYKEEFPFLKEVDSLALANVQLQLEKAFRDHFKNPKHFGLPKFKRKKDKQSYTTNNVHGSIKVDFEKGLLYLPKIKDGIKIELHRTFEGQIKSATVSKTKDGKYYVSILVETEETRNKVIEPKSKACGIDLGLEHFATITNDFGTYKVEHPKHLRRAEKRLKKLQKDLSRKQKGSKNYEKTRRRLAKLHAYISNARNDFLHKLSKAIIDENQVVVVEDINVKGLLRTDLAKSISDSSWSKFLTYLRYKAEWYGRTFIQVERFFPSSKLCHCCGYKKEDLALHERTWVCPVCGKAQDRDVNASINLYFVGLERPEVKPVERRKPL</sequence>
<keyword evidence="8" id="KW-0175">Coiled coil</keyword>
<evidence type="ECO:0000256" key="2">
    <source>
        <dbReference type="ARBA" id="ARBA00011044"/>
    </source>
</evidence>
<dbReference type="Pfam" id="PF01385">
    <property type="entry name" value="OrfB_IS605"/>
    <property type="match status" value="1"/>
</dbReference>
<evidence type="ECO:0000259" key="10">
    <source>
        <dbReference type="Pfam" id="PF07282"/>
    </source>
</evidence>